<dbReference type="InterPro" id="IPR036322">
    <property type="entry name" value="WD40_repeat_dom_sf"/>
</dbReference>
<sequence>MFALHTNIIGIFDHRGTTLPPEFQYLEVDDRSSACIDTGGSAGDRFHKDDMTSTVAILNDEDLSPGSRSEAIGTMELAARQVQFQALEKAALDLLLSSRISRAVLLAIILVFIDRICHFWKAAQPKKAKPQREETPRLLSEKLEEEEEDEEEEEEVILDALVISSLGFFDFFVLFWETFHLWRCRTNALISNRSSWHQVHARATVEPLDENASQPTPMTPPRTPLKPLQFCEYSDRLIPSRAGSNMETGFDLLTENHGPRKVPGHFQGGDPSAFARLLRNELLGLASPGPSDREELRTPERGLFRYKSQPEEMETSALLSVSTCMETPCKVARRFPAAPYKVLSAPGLEDDYYLNLLDWSSEDQLAVGLGRDVDLWNASTGRASRLCELDTSVCSLRWPRRCCNHLALGLANGDVQIWDTSAGVQLQVLRGHRRRCCAVSWASHVDLFSGSQDTSILHWDLREPCDGRPAQRLAGHAEEVCGLSWSEELQLLASGGNEGDVLLWSRGTLERRLGSHTAACKALDWS</sequence>
<dbReference type="SUPFAM" id="SSF50978">
    <property type="entry name" value="WD40 repeat-like"/>
    <property type="match status" value="1"/>
</dbReference>
<evidence type="ECO:0000256" key="2">
    <source>
        <dbReference type="ARBA" id="ARBA00022737"/>
    </source>
</evidence>
<evidence type="ECO:0000313" key="9">
    <source>
        <dbReference type="Proteomes" id="UP001152797"/>
    </source>
</evidence>
<dbReference type="GO" id="GO:1990757">
    <property type="term" value="F:ubiquitin ligase activator activity"/>
    <property type="evidence" value="ECO:0007669"/>
    <property type="project" value="TreeGrafter"/>
</dbReference>
<dbReference type="PANTHER" id="PTHR19918">
    <property type="entry name" value="CELL DIVISION CYCLE 20 CDC20 FIZZY -RELATED"/>
    <property type="match status" value="1"/>
</dbReference>
<proteinExistence type="predicted"/>
<dbReference type="InterPro" id="IPR001680">
    <property type="entry name" value="WD40_rpt"/>
</dbReference>
<feature type="region of interest" description="Disordered" evidence="5">
    <location>
        <begin position="130"/>
        <end position="151"/>
    </location>
</feature>
<evidence type="ECO:0000256" key="4">
    <source>
        <dbReference type="PROSITE-ProRule" id="PRU00221"/>
    </source>
</evidence>
<dbReference type="InterPro" id="IPR033010">
    <property type="entry name" value="Cdc20/Fizzy"/>
</dbReference>
<dbReference type="EMBL" id="CAMXCT020001050">
    <property type="protein sequence ID" value="CAL1139511.1"/>
    <property type="molecule type" value="Genomic_DNA"/>
</dbReference>
<accession>A0A9P1FS40</accession>
<feature type="repeat" description="WD" evidence="4">
    <location>
        <begin position="429"/>
        <end position="462"/>
    </location>
</feature>
<dbReference type="Pfam" id="PF00400">
    <property type="entry name" value="WD40"/>
    <property type="match status" value="2"/>
</dbReference>
<dbReference type="InterPro" id="IPR015943">
    <property type="entry name" value="WD40/YVTN_repeat-like_dom_sf"/>
</dbReference>
<dbReference type="PANTHER" id="PTHR19918:SF1">
    <property type="entry name" value="FIZZY-RELATED PROTEIN HOMOLOG"/>
    <property type="match status" value="1"/>
</dbReference>
<keyword evidence="3" id="KW-0131">Cell cycle</keyword>
<evidence type="ECO:0000256" key="3">
    <source>
        <dbReference type="ARBA" id="ARBA00023306"/>
    </source>
</evidence>
<organism evidence="6">
    <name type="scientific">Cladocopium goreaui</name>
    <dbReference type="NCBI Taxonomy" id="2562237"/>
    <lineage>
        <taxon>Eukaryota</taxon>
        <taxon>Sar</taxon>
        <taxon>Alveolata</taxon>
        <taxon>Dinophyceae</taxon>
        <taxon>Suessiales</taxon>
        <taxon>Symbiodiniaceae</taxon>
        <taxon>Cladocopium</taxon>
    </lineage>
</organism>
<dbReference type="PROSITE" id="PS50082">
    <property type="entry name" value="WD_REPEATS_2"/>
    <property type="match status" value="2"/>
</dbReference>
<dbReference type="EMBL" id="CAMXCT010001050">
    <property type="protein sequence ID" value="CAI3986136.1"/>
    <property type="molecule type" value="Genomic_DNA"/>
</dbReference>
<dbReference type="PROSITE" id="PS50294">
    <property type="entry name" value="WD_REPEATS_REGION"/>
    <property type="match status" value="1"/>
</dbReference>
<dbReference type="GO" id="GO:0005680">
    <property type="term" value="C:anaphase-promoting complex"/>
    <property type="evidence" value="ECO:0007669"/>
    <property type="project" value="TreeGrafter"/>
</dbReference>
<comment type="caution">
    <text evidence="6">The sequence shown here is derived from an EMBL/GenBank/DDBJ whole genome shotgun (WGS) entry which is preliminary data.</text>
</comment>
<keyword evidence="1 4" id="KW-0853">WD repeat</keyword>
<dbReference type="EMBL" id="CAMXCT030001050">
    <property type="protein sequence ID" value="CAL4773448.1"/>
    <property type="molecule type" value="Genomic_DNA"/>
</dbReference>
<feature type="compositionally biased region" description="Basic and acidic residues" evidence="5">
    <location>
        <begin position="130"/>
        <end position="142"/>
    </location>
</feature>
<keyword evidence="9" id="KW-1185">Reference proteome</keyword>
<evidence type="ECO:0000256" key="1">
    <source>
        <dbReference type="ARBA" id="ARBA00022574"/>
    </source>
</evidence>
<dbReference type="AlphaFoldDB" id="A0A9P1FS40"/>
<dbReference type="Proteomes" id="UP001152797">
    <property type="component" value="Unassembled WGS sequence"/>
</dbReference>
<evidence type="ECO:0000313" key="7">
    <source>
        <dbReference type="EMBL" id="CAL1139511.1"/>
    </source>
</evidence>
<dbReference type="GO" id="GO:1905786">
    <property type="term" value="P:positive regulation of anaphase-promoting complex-dependent catabolic process"/>
    <property type="evidence" value="ECO:0007669"/>
    <property type="project" value="TreeGrafter"/>
</dbReference>
<feature type="repeat" description="WD" evidence="4">
    <location>
        <begin position="473"/>
        <end position="505"/>
    </location>
</feature>
<evidence type="ECO:0000313" key="6">
    <source>
        <dbReference type="EMBL" id="CAI3986136.1"/>
    </source>
</evidence>
<gene>
    <name evidence="6" type="ORF">C1SCF055_LOCUS13512</name>
</gene>
<protein>
    <submittedName>
        <fullName evidence="8">Protein FIZZY-RELATED 2 (Cell cycle switch protein CCS52A1)</fullName>
    </submittedName>
</protein>
<evidence type="ECO:0000313" key="8">
    <source>
        <dbReference type="EMBL" id="CAL4773448.1"/>
    </source>
</evidence>
<dbReference type="GO" id="GO:0010997">
    <property type="term" value="F:anaphase-promoting complex binding"/>
    <property type="evidence" value="ECO:0007669"/>
    <property type="project" value="InterPro"/>
</dbReference>
<dbReference type="OrthoDB" id="10263272at2759"/>
<reference evidence="6" key="1">
    <citation type="submission" date="2022-10" db="EMBL/GenBank/DDBJ databases">
        <authorList>
            <person name="Chen Y."/>
            <person name="Dougan E. K."/>
            <person name="Chan C."/>
            <person name="Rhodes N."/>
            <person name="Thang M."/>
        </authorList>
    </citation>
    <scope>NUCLEOTIDE SEQUENCE</scope>
</reference>
<keyword evidence="2" id="KW-0677">Repeat</keyword>
<feature type="non-terminal residue" evidence="6">
    <location>
        <position position="526"/>
    </location>
</feature>
<dbReference type="SMART" id="SM00320">
    <property type="entry name" value="WD40"/>
    <property type="match status" value="3"/>
</dbReference>
<evidence type="ECO:0000256" key="5">
    <source>
        <dbReference type="SAM" id="MobiDB-lite"/>
    </source>
</evidence>
<name>A0A9P1FS40_9DINO</name>
<dbReference type="Gene3D" id="2.130.10.10">
    <property type="entry name" value="YVTN repeat-like/Quinoprotein amine dehydrogenase"/>
    <property type="match status" value="1"/>
</dbReference>
<reference evidence="7" key="2">
    <citation type="submission" date="2024-04" db="EMBL/GenBank/DDBJ databases">
        <authorList>
            <person name="Chen Y."/>
            <person name="Shah S."/>
            <person name="Dougan E. K."/>
            <person name="Thang M."/>
            <person name="Chan C."/>
        </authorList>
    </citation>
    <scope>NUCLEOTIDE SEQUENCE [LARGE SCALE GENOMIC DNA]</scope>
</reference>
<dbReference type="GO" id="GO:0031145">
    <property type="term" value="P:anaphase-promoting complex-dependent catabolic process"/>
    <property type="evidence" value="ECO:0007669"/>
    <property type="project" value="TreeGrafter"/>
</dbReference>